<evidence type="ECO:0000256" key="3">
    <source>
        <dbReference type="SAM" id="MobiDB-lite"/>
    </source>
</evidence>
<reference evidence="5 6" key="1">
    <citation type="submission" date="2016-10" db="EMBL/GenBank/DDBJ databases">
        <authorList>
            <person name="Cai Z."/>
        </authorList>
    </citation>
    <scope>NUCLEOTIDE SEQUENCE [LARGE SCALE GENOMIC DNA]</scope>
</reference>
<feature type="domain" description="UBC core" evidence="4">
    <location>
        <begin position="805"/>
        <end position="968"/>
    </location>
</feature>
<evidence type="ECO:0000256" key="2">
    <source>
        <dbReference type="ARBA" id="ARBA00022786"/>
    </source>
</evidence>
<evidence type="ECO:0000313" key="6">
    <source>
        <dbReference type="Proteomes" id="UP000256970"/>
    </source>
</evidence>
<feature type="compositionally biased region" description="Basic and acidic residues" evidence="3">
    <location>
        <begin position="648"/>
        <end position="657"/>
    </location>
</feature>
<dbReference type="InterPro" id="IPR016135">
    <property type="entry name" value="UBQ-conjugating_enzyme/RWD"/>
</dbReference>
<dbReference type="Gene3D" id="3.10.110.10">
    <property type="entry name" value="Ubiquitin Conjugating Enzyme"/>
    <property type="match status" value="2"/>
</dbReference>
<feature type="compositionally biased region" description="Basic and acidic residues" evidence="3">
    <location>
        <begin position="382"/>
        <end position="391"/>
    </location>
</feature>
<dbReference type="InterPro" id="IPR000608">
    <property type="entry name" value="UBC"/>
</dbReference>
<organism evidence="5 6">
    <name type="scientific">Tetradesmus obliquus</name>
    <name type="common">Green alga</name>
    <name type="synonym">Acutodesmus obliquus</name>
    <dbReference type="NCBI Taxonomy" id="3088"/>
    <lineage>
        <taxon>Eukaryota</taxon>
        <taxon>Viridiplantae</taxon>
        <taxon>Chlorophyta</taxon>
        <taxon>core chlorophytes</taxon>
        <taxon>Chlorophyceae</taxon>
        <taxon>CS clade</taxon>
        <taxon>Sphaeropleales</taxon>
        <taxon>Scenedesmaceae</taxon>
        <taxon>Tetradesmus</taxon>
    </lineage>
</organism>
<name>A0A383V5Q2_TETOB</name>
<protein>
    <recommendedName>
        <fullName evidence="4">UBC core domain-containing protein</fullName>
    </recommendedName>
</protein>
<dbReference type="Pfam" id="PF00179">
    <property type="entry name" value="UQ_con"/>
    <property type="match status" value="1"/>
</dbReference>
<feature type="region of interest" description="Disordered" evidence="3">
    <location>
        <begin position="726"/>
        <end position="764"/>
    </location>
</feature>
<keyword evidence="6" id="KW-1185">Reference proteome</keyword>
<proteinExistence type="predicted"/>
<keyword evidence="1" id="KW-0808">Transferase</keyword>
<dbReference type="SUPFAM" id="SSF54495">
    <property type="entry name" value="UBC-like"/>
    <property type="match status" value="1"/>
</dbReference>
<dbReference type="GO" id="GO:0016740">
    <property type="term" value="F:transferase activity"/>
    <property type="evidence" value="ECO:0007669"/>
    <property type="project" value="UniProtKB-KW"/>
</dbReference>
<dbReference type="PANTHER" id="PTHR46116:SF39">
    <property type="entry name" value="BACULOVIRAL IAP REPEAT-CONTAINING PROTEIN 6"/>
    <property type="match status" value="1"/>
</dbReference>
<dbReference type="Proteomes" id="UP000256970">
    <property type="component" value="Unassembled WGS sequence"/>
</dbReference>
<dbReference type="EMBL" id="FNXT01000066">
    <property type="protein sequence ID" value="SZX60431.1"/>
    <property type="molecule type" value="Genomic_DNA"/>
</dbReference>
<accession>A0A383V5Q2</accession>
<gene>
    <name evidence="5" type="ORF">BQ4739_LOCUS977</name>
</gene>
<evidence type="ECO:0000256" key="1">
    <source>
        <dbReference type="ARBA" id="ARBA00022679"/>
    </source>
</evidence>
<dbReference type="CDD" id="cd23802">
    <property type="entry name" value="UBCc_UBE2Q"/>
    <property type="match status" value="1"/>
</dbReference>
<evidence type="ECO:0000259" key="4">
    <source>
        <dbReference type="PROSITE" id="PS50127"/>
    </source>
</evidence>
<dbReference type="CDD" id="cd23810">
    <property type="entry name" value="UBCc_BIRC6"/>
    <property type="match status" value="1"/>
</dbReference>
<dbReference type="PROSITE" id="PS50127">
    <property type="entry name" value="UBC_2"/>
    <property type="match status" value="1"/>
</dbReference>
<feature type="region of interest" description="Disordered" evidence="3">
    <location>
        <begin position="106"/>
        <end position="154"/>
    </location>
</feature>
<dbReference type="SMART" id="SM00212">
    <property type="entry name" value="UBCc"/>
    <property type="match status" value="1"/>
</dbReference>
<sequence length="1028" mass="108407">MEAVIGAVGAALGDISPTGQLESIRLDGDTVKVVVNTGEQQLPVSITYMEPSSYPRSGCLILCDEDRLSCKLSAASERFQDAAALSAVLAKICQLLDIPIDEDALRAADGKPNDGTGMEQDGSDEAMSEDGSGYADDDDDDDDYGGGDEDEQEDKELLVECGQRQGRWARHEEELERSCSSAQVLSMEQGKASRQQIFSSKEGFNMLQNELLGFIRRQYSGAMHVSADSVGDDVYTWSVEMWKSAFRPDCQLAKDLQEVSAKWAVSSIQLRFSFMRGLHPFYPPRLEVVRPHLAAPLPGALASHPLLTLDHWDSCMNMSQLLERIKEFLEEWGSVDVGHPGNSTAAHPDSAFSPVQVALARLEALTDVKPAAYYQHADLYEARSTRGRSDTPTDPPQQMKKQKTNEAAPAAPAAGAAAAAAAPAAAAAGAAAGAGAAAAGAPGQAVVWAKGTGYGYGASRAPGNLWDPKKAAAAQEAQDEQLCGLLQGLAAALNEELGGCPEAADAAAAAGQPSSSSSSAAAAAAAADSDPMDVGLSPRQQECLAAVQGSVLLPLLVREFGQVAFPEMVSRPQYFRPLLDVLAALCRPATEQMLAAHALAVPLQQQQAAAGSSQQQQQQQQQQQVSIVGALRGLIKGATMYRERMAKTLQSHEKDAGKQASSSAVPPRVDKQTEALLAEAKRSMEIADQLLSITTKLQHLTTAEEAAAAAAAAGDAGGSGAAAAAAAQRGGRTRRATRSSAAAAAAAAEAPQQQQGAAPAGAGGSSSSSAAYEAALKGLVLDSAPLASRHKFRDEASKDPTGLKARVQKVTSEMAGIERLIDVSPASSIFVRVDDDNTFLWKALITGPEDTPYGGGCFVFDMFFPPNYPNAPPKVNLVTTGNGSVRFNPNLYNCGKVCLSLLGTWNGGQGEGWNPDVSSAFQVLVSIQSLILVPEPYFNEPGYEQRGTSQQSKEYNKVIREATIRWAMIDQLRNPPAEFAAVIRSHFKLQGPAVLAQVQGWIDEAGGSHANNLKALKGQLETELAKLA</sequence>
<feature type="compositionally biased region" description="Low complexity" evidence="3">
    <location>
        <begin position="738"/>
        <end position="764"/>
    </location>
</feature>
<feature type="compositionally biased region" description="Acidic residues" evidence="3">
    <location>
        <begin position="135"/>
        <end position="154"/>
    </location>
</feature>
<dbReference type="STRING" id="3088.A0A383V5Q2"/>
<feature type="region of interest" description="Disordered" evidence="3">
    <location>
        <begin position="648"/>
        <end position="670"/>
    </location>
</feature>
<dbReference type="PANTHER" id="PTHR46116">
    <property type="entry name" value="(E3-INDEPENDENT) E2 UBIQUITIN-CONJUGATING ENZYME"/>
    <property type="match status" value="1"/>
</dbReference>
<feature type="region of interest" description="Disordered" evidence="3">
    <location>
        <begin position="382"/>
        <end position="410"/>
    </location>
</feature>
<dbReference type="AlphaFoldDB" id="A0A383V5Q2"/>
<evidence type="ECO:0000313" key="5">
    <source>
        <dbReference type="EMBL" id="SZX60431.1"/>
    </source>
</evidence>
<keyword evidence="2" id="KW-0833">Ubl conjugation pathway</keyword>